<dbReference type="Gene3D" id="6.10.140.2220">
    <property type="match status" value="1"/>
</dbReference>
<dbReference type="InterPro" id="IPR046341">
    <property type="entry name" value="SET_dom_sf"/>
</dbReference>
<dbReference type="CDD" id="cd20071">
    <property type="entry name" value="SET_SMYD"/>
    <property type="match status" value="1"/>
</dbReference>
<feature type="repeat" description="TPR" evidence="2">
    <location>
        <begin position="71"/>
        <end position="104"/>
    </location>
</feature>
<dbReference type="OMA" id="NGYNPFE"/>
<evidence type="ECO:0008006" key="6">
    <source>
        <dbReference type="Google" id="ProtNLM"/>
    </source>
</evidence>
<dbReference type="InterPro" id="IPR053010">
    <property type="entry name" value="SET_SmydA-8"/>
</dbReference>
<feature type="region of interest" description="Disordered" evidence="3">
    <location>
        <begin position="142"/>
        <end position="241"/>
    </location>
</feature>
<dbReference type="PhylomeDB" id="A5KB09"/>
<dbReference type="Pfam" id="PF12796">
    <property type="entry name" value="Ank_2"/>
    <property type="match status" value="1"/>
</dbReference>
<dbReference type="InterPro" id="IPR036770">
    <property type="entry name" value="Ankyrin_rpt-contain_sf"/>
</dbReference>
<keyword evidence="1" id="KW-0040">ANK repeat</keyword>
<evidence type="ECO:0000256" key="1">
    <source>
        <dbReference type="PROSITE-ProRule" id="PRU00023"/>
    </source>
</evidence>
<feature type="compositionally biased region" description="Gly residues" evidence="3">
    <location>
        <begin position="948"/>
        <end position="957"/>
    </location>
</feature>
<dbReference type="GeneID" id="5472509"/>
<feature type="region of interest" description="Disordered" evidence="3">
    <location>
        <begin position="1496"/>
        <end position="1569"/>
    </location>
</feature>
<evidence type="ECO:0000256" key="2">
    <source>
        <dbReference type="PROSITE-ProRule" id="PRU00339"/>
    </source>
</evidence>
<dbReference type="Gene3D" id="2.170.270.10">
    <property type="entry name" value="SET domain"/>
    <property type="match status" value="1"/>
</dbReference>
<feature type="region of interest" description="Disordered" evidence="3">
    <location>
        <begin position="1068"/>
        <end position="1169"/>
    </location>
</feature>
<dbReference type="PROSITE" id="PS50088">
    <property type="entry name" value="ANK_REPEAT"/>
    <property type="match status" value="3"/>
</dbReference>
<feature type="compositionally biased region" description="Basic and acidic residues" evidence="3">
    <location>
        <begin position="21"/>
        <end position="35"/>
    </location>
</feature>
<dbReference type="InterPro" id="IPR002110">
    <property type="entry name" value="Ankyrin_rpt"/>
</dbReference>
<sequence length="1569" mass="176878">MLHVSLLRDVERRALRRRRDGRPQESSHPTQKDTEELNEIVKELPKLHERNDTEVISALVTSFLERNPKSIPAYESFSRFYLKIGDYKSALNLLYAALYLDHSNEKLASLLRLCEERQVSREARIPAKYKERICYPERRAEVGGESGEMGGEIGGGMVGGSDDSGDEDSVGGSDESDGESGHGESHSQSDPQTDPQTDPQSDPRTAPQSDPRTAPQSDRRTAPQSDRRTAQQTDRRPAKARVALAKRDMEPGEVVLQVKPLILTQHIFCNRYVYPTCYHCLRERSLSKKCYSCPVNPHTCTHIFCSWKCLAQNMKVHREECPIMPTITAAAKEANLMLHVVLHIFRVLIKVKIDKEYKEKEKHIIKEIFLNESFYDLVRVTQVELFNSLNTLANRIILEFPPSFYLHLKQRELVEFMLIVWQYSLSVRYYSPSSIVKQANPETTFGLAFSPEVAKLHHSCVPTCSFYYDEEGVLTVRALCNIPQGGKLCISVLPDQYTPLNVRKSFRGMARVFSCGCIRCTDATENNLHLRSVKCPRCIVGYICPMKTEALLEALNKESRTGDSLSRRELHDGRDASNDAAKDATNHAANHSANHAADHAERWLCSNCGKLSLQGNKRCVRLERSIRAQYEAAERQYMQGDIIQAKKKLLQIHTEVQYLLHPNHHIMFNVHTLLAGLMRQDPNRELHNSLVFLRKAVIAAENVLPVCSLEKVHLYAHLAHYTFSYSNHCKLYMKTGGVDAESVIEPIFASIWNAVVTTGYNSTLTIMLTQQMRTYAICFNLYSPYHEMEFHINRKEEFSRFYHQVTQKKNESHRKIKKVMKEDPFYPIYMACQCFDIDYRKDTYISRMFKLFKNMQYVGNGQNALSIAASFGNVKLVKVLLKKNYSPFTKNELHMNALLHMASSFLPSEETSHYSKYIPILLQEIESQKLQLDEFEAHYAALLHGGDSPKGGRGGGTSIMPAQRGDSHSYERKNETERPFPFGDLLQDEEFTYGPASRQIDTNQKIILTILLKHLDAKQMCKRRKYRDKLRFNERVNLAAARRRRRDVAHTAYVIHSANAAHGMRSTHALMSAPPPSHVGTTNERGKSTHEEAKTGADESDGTGGSSDYHITAQRRGGDPFISDEHVDSSNSEDLQKGKKKTNPLNHARGRSNSDGSTSPMCSSFDSGKSDDVLNNKVKHYYVQKILTKSISHRLLGFNNALHYACTRGKRQLAKQLIMCGLPVKLLNSEGSTALHMASLSGHDEIVKTILNYHTDVDVMTSHGETPLMLAAYGLHLQVIKTLVAHGAEVFIKNEDNATVLHCLVQGLLRTHTISYNHKAYDDHLAAAPVGAGSYIKGGAPSNAFSSEMSHHLTAHIPLIEELPTDLLILPFKLLHRIKKAITILKLLTMHCPLYLYEVKNANGYNPFEMLKASWRNVCERRMCMLANADLKLSAFSHRQRNIVSQGWSLITALIHRILSTLRPDRSVLTSIYATFLGGEALQQIEAVQPVEAQQKETCPTGEAAQPKETCPTGEAAQPKETCPTGEAAQPKETPPTGEPKPAASEQAAVVPKKVWPKKAKLPPPPKRQ</sequence>
<feature type="region of interest" description="Disordered" evidence="3">
    <location>
        <begin position="946"/>
        <end position="981"/>
    </location>
</feature>
<dbReference type="VEuPathDB" id="PlasmoDB:PVX_097965"/>
<feature type="compositionally biased region" description="Polar residues" evidence="3">
    <location>
        <begin position="1151"/>
        <end position="1167"/>
    </location>
</feature>
<protein>
    <recommendedName>
        <fullName evidence="6">SET domain protein</fullName>
    </recommendedName>
</protein>
<dbReference type="PRINTS" id="PR01415">
    <property type="entry name" value="ANKYRIN"/>
</dbReference>
<dbReference type="Pfam" id="PF00023">
    <property type="entry name" value="Ank"/>
    <property type="match status" value="1"/>
</dbReference>
<feature type="region of interest" description="Disordered" evidence="3">
    <location>
        <begin position="15"/>
        <end position="35"/>
    </location>
</feature>
<feature type="repeat" description="ANK" evidence="1">
    <location>
        <begin position="860"/>
        <end position="892"/>
    </location>
</feature>
<comment type="caution">
    <text evidence="4">The sequence shown here is derived from an EMBL/GenBank/DDBJ whole genome shotgun (WGS) entry which is preliminary data.</text>
</comment>
<feature type="compositionally biased region" description="Gly residues" evidence="3">
    <location>
        <begin position="144"/>
        <end position="159"/>
    </location>
</feature>
<keyword evidence="2" id="KW-0802">TPR repeat</keyword>
<feature type="compositionally biased region" description="Basic and acidic residues" evidence="3">
    <location>
        <begin position="562"/>
        <end position="585"/>
    </location>
</feature>
<dbReference type="SMART" id="SM00248">
    <property type="entry name" value="ANK"/>
    <property type="match status" value="4"/>
</dbReference>
<evidence type="ECO:0000256" key="3">
    <source>
        <dbReference type="SAM" id="MobiDB-lite"/>
    </source>
</evidence>
<dbReference type="SUPFAM" id="SSF82199">
    <property type="entry name" value="SET domain"/>
    <property type="match status" value="1"/>
</dbReference>
<feature type="compositionally biased region" description="Acidic residues" evidence="3">
    <location>
        <begin position="163"/>
        <end position="178"/>
    </location>
</feature>
<feature type="compositionally biased region" description="Polar residues" evidence="3">
    <location>
        <begin position="191"/>
        <end position="216"/>
    </location>
</feature>
<dbReference type="STRING" id="126793.A5KB09"/>
<feature type="repeat" description="ANK" evidence="1">
    <location>
        <begin position="1263"/>
        <end position="1295"/>
    </location>
</feature>
<dbReference type="Gene3D" id="1.25.40.20">
    <property type="entry name" value="Ankyrin repeat-containing domain"/>
    <property type="match status" value="2"/>
</dbReference>
<dbReference type="Gene3D" id="1.10.220.160">
    <property type="match status" value="1"/>
</dbReference>
<feature type="compositionally biased region" description="Basic and acidic residues" evidence="3">
    <location>
        <begin position="1084"/>
        <end position="1097"/>
    </location>
</feature>
<keyword evidence="5" id="KW-1185">Reference proteome</keyword>
<dbReference type="RefSeq" id="XP_001613253.1">
    <property type="nucleotide sequence ID" value="XM_001613203.1"/>
</dbReference>
<accession>A5KB09</accession>
<dbReference type="KEGG" id="pvx:PVX_097965"/>
<evidence type="ECO:0000313" key="4">
    <source>
        <dbReference type="EMBL" id="EDL43526.1"/>
    </source>
</evidence>
<dbReference type="FunCoup" id="A5KB09">
    <property type="interactions" value="1"/>
</dbReference>
<organism evidence="4 5">
    <name type="scientific">Plasmodium vivax (strain Salvador I)</name>
    <dbReference type="NCBI Taxonomy" id="126793"/>
    <lineage>
        <taxon>Eukaryota</taxon>
        <taxon>Sar</taxon>
        <taxon>Alveolata</taxon>
        <taxon>Apicomplexa</taxon>
        <taxon>Aconoidasida</taxon>
        <taxon>Haemosporida</taxon>
        <taxon>Plasmodiidae</taxon>
        <taxon>Plasmodium</taxon>
        <taxon>Plasmodium (Plasmodium)</taxon>
    </lineage>
</organism>
<feature type="compositionally biased region" description="Basic and acidic residues" evidence="3">
    <location>
        <begin position="217"/>
        <end position="237"/>
    </location>
</feature>
<feature type="compositionally biased region" description="Basic and acidic residues" evidence="3">
    <location>
        <begin position="965"/>
        <end position="978"/>
    </location>
</feature>
<name>A5KB09_PLAVS</name>
<feature type="region of interest" description="Disordered" evidence="3">
    <location>
        <begin position="562"/>
        <end position="593"/>
    </location>
</feature>
<dbReference type="PROSITE" id="PS50297">
    <property type="entry name" value="ANK_REP_REGION"/>
    <property type="match status" value="2"/>
</dbReference>
<reference evidence="4 5" key="1">
    <citation type="journal article" date="2008" name="Nature">
        <title>Comparative genomics of the neglected human malaria parasite Plasmodium vivax.</title>
        <authorList>
            <person name="Carlton J.M."/>
            <person name="Adams J.H."/>
            <person name="Silva J.C."/>
            <person name="Bidwell S.L."/>
            <person name="Lorenzi H."/>
            <person name="Caler E."/>
            <person name="Crabtree J."/>
            <person name="Angiuoli S.V."/>
            <person name="Merino E.F."/>
            <person name="Amedeo P."/>
            <person name="Cheng Q."/>
            <person name="Coulson R.M."/>
            <person name="Crabb B.S."/>
            <person name="Del Portillo H.A."/>
            <person name="Essien K."/>
            <person name="Feldblyum T.V."/>
            <person name="Fernandez-Becerra C."/>
            <person name="Gilson P.R."/>
            <person name="Gueye A.H."/>
            <person name="Guo X."/>
            <person name="Kang'a S."/>
            <person name="Kooij T.W."/>
            <person name="Korsinczky M."/>
            <person name="Meyer E.V."/>
            <person name="Nene V."/>
            <person name="Paulsen I."/>
            <person name="White O."/>
            <person name="Ralph S.A."/>
            <person name="Ren Q."/>
            <person name="Sargeant T.J."/>
            <person name="Salzberg S.L."/>
            <person name="Stoeckert C.J."/>
            <person name="Sullivan S.A."/>
            <person name="Yamamoto M.M."/>
            <person name="Hoffman S.L."/>
            <person name="Wortman J.R."/>
            <person name="Gardner M.J."/>
            <person name="Galinski M.R."/>
            <person name="Barnwell J.W."/>
            <person name="Fraser-Liggett C.M."/>
        </authorList>
    </citation>
    <scope>NUCLEOTIDE SEQUENCE [LARGE SCALE GENOMIC DNA]</scope>
    <source>
        <strain evidence="4 5">Salvador I</strain>
    </source>
</reference>
<feature type="compositionally biased region" description="Basic residues" evidence="3">
    <location>
        <begin position="1555"/>
        <end position="1569"/>
    </location>
</feature>
<dbReference type="EMBL" id="AAKM01000016">
    <property type="protein sequence ID" value="EDL43526.1"/>
    <property type="molecule type" value="Genomic_DNA"/>
</dbReference>
<dbReference type="PANTHER" id="PTHR46455:SF5">
    <property type="entry name" value="SET AND MYND DOMAIN CONTAINING, ARTHROPOD-SPECIFIC, MEMBER 4, ISOFORM A"/>
    <property type="match status" value="1"/>
</dbReference>
<dbReference type="InParanoid" id="A5KB09"/>
<dbReference type="PROSITE" id="PS50005">
    <property type="entry name" value="TPR"/>
    <property type="match status" value="1"/>
</dbReference>
<dbReference type="InterPro" id="IPR019734">
    <property type="entry name" value="TPR_rpt"/>
</dbReference>
<feature type="compositionally biased region" description="Low complexity" evidence="3">
    <location>
        <begin position="1540"/>
        <end position="1554"/>
    </location>
</feature>
<proteinExistence type="predicted"/>
<dbReference type="PANTHER" id="PTHR46455">
    <property type="entry name" value="SET AND MYND DOMAIN CONTAINING, ARTHROPOD-SPECIFIC, MEMBER 4, ISOFORM A"/>
    <property type="match status" value="1"/>
</dbReference>
<evidence type="ECO:0000313" key="5">
    <source>
        <dbReference type="Proteomes" id="UP000008333"/>
    </source>
</evidence>
<dbReference type="Proteomes" id="UP000008333">
    <property type="component" value="Unassembled WGS sequence"/>
</dbReference>
<dbReference type="SUPFAM" id="SSF48403">
    <property type="entry name" value="Ankyrin repeat"/>
    <property type="match status" value="2"/>
</dbReference>
<gene>
    <name evidence="4" type="ORF">PVX_097965</name>
</gene>
<feature type="repeat" description="ANK" evidence="1">
    <location>
        <begin position="1230"/>
        <end position="1262"/>
    </location>
</feature>